<organism evidence="1 2">
    <name type="scientific">Leptospira stimsonii</name>
    <dbReference type="NCBI Taxonomy" id="2202203"/>
    <lineage>
        <taxon>Bacteria</taxon>
        <taxon>Pseudomonadati</taxon>
        <taxon>Spirochaetota</taxon>
        <taxon>Spirochaetia</taxon>
        <taxon>Leptospirales</taxon>
        <taxon>Leptospiraceae</taxon>
        <taxon>Leptospira</taxon>
    </lineage>
</organism>
<dbReference type="Proteomes" id="UP000265798">
    <property type="component" value="Unassembled WGS sequence"/>
</dbReference>
<evidence type="ECO:0000313" key="1">
    <source>
        <dbReference type="EMBL" id="RHX84755.1"/>
    </source>
</evidence>
<dbReference type="EMBL" id="QHCT01000011">
    <property type="protein sequence ID" value="RHX84755.1"/>
    <property type="molecule type" value="Genomic_DNA"/>
</dbReference>
<dbReference type="OrthoDB" id="10011709at2"/>
<protein>
    <submittedName>
        <fullName evidence="1">Uncharacterized protein</fullName>
    </submittedName>
</protein>
<reference evidence="2" key="1">
    <citation type="submission" date="2018-05" db="EMBL/GenBank/DDBJ databases">
        <title>Leptospira yasudae sp. nov. and Leptospira stimsonii sp. nov., two pathogenic species of the genus Leptospira isolated from environmental sources.</title>
        <authorList>
            <person name="Casanovas-Massana A."/>
            <person name="Hamond C."/>
            <person name="Santos L.A."/>
            <person name="Hacker K.P."/>
            <person name="Balassiano I."/>
            <person name="Medeiros M.A."/>
            <person name="Reis M.G."/>
            <person name="Ko A.I."/>
            <person name="Wunder E.A."/>
        </authorList>
    </citation>
    <scope>NUCLEOTIDE SEQUENCE [LARGE SCALE GENOMIC DNA]</scope>
    <source>
        <strain evidence="2">Yale</strain>
    </source>
</reference>
<proteinExistence type="predicted"/>
<gene>
    <name evidence="1" type="ORF">DLM75_22350</name>
</gene>
<comment type="caution">
    <text evidence="1">The sequence shown here is derived from an EMBL/GenBank/DDBJ whole genome shotgun (WGS) entry which is preliminary data.</text>
</comment>
<name>A0A396YQ18_9LEPT</name>
<accession>A0A396YQ18</accession>
<dbReference type="RefSeq" id="WP_118970724.1">
    <property type="nucleotide sequence ID" value="NZ_QHCT01000011.1"/>
</dbReference>
<sequence>MKGERLSKNYIGKEELNQKLKVKGLRPLSERLYVWVVLTFRGKNHFNFKTFYAYCKAIEKYREKIIGKRIICEDCKTEKSFLEFRYSARIEGFYHSCKSCGIRDYHGYKKYTQRRLERGQEVGSIENYRQSKKEFKTSKGSLNAFRPKAIARTVRLFGEIAKNSSRICQFCDRRKKLQYFSIQKSQNTYYVSHSCLDCTAEMQRRRRQKARNAALNIRNQ</sequence>
<evidence type="ECO:0000313" key="2">
    <source>
        <dbReference type="Proteomes" id="UP000265798"/>
    </source>
</evidence>
<dbReference type="AlphaFoldDB" id="A0A396YQ18"/>